<organism evidence="1 2">
    <name type="scientific">Agrocybe chaxingu</name>
    <dbReference type="NCBI Taxonomy" id="84603"/>
    <lineage>
        <taxon>Eukaryota</taxon>
        <taxon>Fungi</taxon>
        <taxon>Dikarya</taxon>
        <taxon>Basidiomycota</taxon>
        <taxon>Agaricomycotina</taxon>
        <taxon>Agaricomycetes</taxon>
        <taxon>Agaricomycetidae</taxon>
        <taxon>Agaricales</taxon>
        <taxon>Agaricineae</taxon>
        <taxon>Strophariaceae</taxon>
        <taxon>Agrocybe</taxon>
    </lineage>
</organism>
<comment type="caution">
    <text evidence="1">The sequence shown here is derived from an EMBL/GenBank/DDBJ whole genome shotgun (WGS) entry which is preliminary data.</text>
</comment>
<proteinExistence type="predicted"/>
<evidence type="ECO:0000313" key="2">
    <source>
        <dbReference type="Proteomes" id="UP001148786"/>
    </source>
</evidence>
<sequence length="196" mass="22811">MAPGGPLTRWLWMMIQWCKNWERELNGFSLWKNLSTTQSLRLSGIQQKFTQLVSSMRQIFIADFITGLEVLFSPNNALPSQWHWGCVTHGESVQHFWFPNLSKICAIEASDLDDGNSEMSKTIEHFWAVYYRTKRLPVERFAKNEQLGWNEHYRIICNIVKWAHDTRTVLSNVSLQPGNSEVSDRAQLLLHKLTAM</sequence>
<gene>
    <name evidence="1" type="ORF">NLJ89_g5944</name>
</gene>
<dbReference type="AlphaFoldDB" id="A0A9W8MWH4"/>
<evidence type="ECO:0000313" key="1">
    <source>
        <dbReference type="EMBL" id="KAJ3508087.1"/>
    </source>
</evidence>
<protein>
    <submittedName>
        <fullName evidence="1">Uncharacterized protein</fullName>
    </submittedName>
</protein>
<name>A0A9W8MWH4_9AGAR</name>
<dbReference type="EMBL" id="JANKHO010000595">
    <property type="protein sequence ID" value="KAJ3508087.1"/>
    <property type="molecule type" value="Genomic_DNA"/>
</dbReference>
<reference evidence="1" key="1">
    <citation type="submission" date="2022-07" db="EMBL/GenBank/DDBJ databases">
        <title>Genome Sequence of Agrocybe chaxingu.</title>
        <authorList>
            <person name="Buettner E."/>
        </authorList>
    </citation>
    <scope>NUCLEOTIDE SEQUENCE</scope>
    <source>
        <strain evidence="1">MP-N11</strain>
    </source>
</reference>
<keyword evidence="2" id="KW-1185">Reference proteome</keyword>
<dbReference type="Proteomes" id="UP001148786">
    <property type="component" value="Unassembled WGS sequence"/>
</dbReference>
<accession>A0A9W8MWH4</accession>